<dbReference type="CDD" id="cd02885">
    <property type="entry name" value="NUDIX_IPP_Isomerase"/>
    <property type="match status" value="1"/>
</dbReference>
<feature type="binding site" evidence="10">
    <location>
        <position position="95"/>
    </location>
    <ligand>
        <name>Mg(2+)</name>
        <dbReference type="ChEBI" id="CHEBI:18420"/>
    </ligand>
</feature>
<keyword evidence="7 10" id="KW-0464">Manganese</keyword>
<comment type="pathway">
    <text evidence="1 10">Isoprenoid biosynthesis; dimethylallyl diphosphate biosynthesis; dimethylallyl diphosphate from isopentenyl diphosphate: step 1/1.</text>
</comment>
<evidence type="ECO:0000256" key="9">
    <source>
        <dbReference type="ARBA" id="ARBA00023235"/>
    </source>
</evidence>
<dbReference type="GO" id="GO:0004452">
    <property type="term" value="F:isopentenyl-diphosphate delta-isomerase activity"/>
    <property type="evidence" value="ECO:0007669"/>
    <property type="project" value="UniProtKB-UniRule"/>
</dbReference>
<dbReference type="OrthoDB" id="9809458at2"/>
<comment type="cofactor">
    <cofactor evidence="10">
        <name>Mg(2+)</name>
        <dbReference type="ChEBI" id="CHEBI:18420"/>
    </cofactor>
    <text evidence="10">Binds 1 Mg(2+) ion per subunit. The magnesium ion binds only when substrate is bound.</text>
</comment>
<keyword evidence="9 10" id="KW-0413">Isomerase</keyword>
<dbReference type="STRING" id="1194083.BN12_50008"/>
<dbReference type="InterPro" id="IPR000086">
    <property type="entry name" value="NUDIX_hydrolase_dom"/>
</dbReference>
<dbReference type="Gene3D" id="3.90.79.10">
    <property type="entry name" value="Nucleoside Triphosphate Pyrophosphohydrolase"/>
    <property type="match status" value="1"/>
</dbReference>
<feature type="binding site" evidence="10">
    <location>
        <position position="122"/>
    </location>
    <ligand>
        <name>Mn(2+)</name>
        <dbReference type="ChEBI" id="CHEBI:29035"/>
    </ligand>
</feature>
<comment type="similarity">
    <text evidence="2 10">Belongs to the IPP isomerase type 1 family.</text>
</comment>
<dbReference type="PIRSF" id="PIRSF018427">
    <property type="entry name" value="Isopntndiph_ism"/>
    <property type="match status" value="1"/>
</dbReference>
<sequence>MSEETAGPSDDPPVVLVDEDDVEVGVAPKLAAHRPPAPLHRAISVFLHDGAGRLLLQRRSDAKYHFAGLWANTACGHPAPGEDVEETARRRLAAELGAVAGPLRGVGTVVYEAADPVSGLAEHEFDHVLFGRLLGGVDPRPDEVAEVCWATPAEVSALVASRPSTVAPWLAIVLPLARRAISSPSGD</sequence>
<feature type="binding site" evidence="10">
    <location>
        <position position="33"/>
    </location>
    <ligand>
        <name>Mn(2+)</name>
        <dbReference type="ChEBI" id="CHEBI:29035"/>
    </ligand>
</feature>
<dbReference type="RefSeq" id="WP_048549728.1">
    <property type="nucleotide sequence ID" value="NZ_HF570958.1"/>
</dbReference>
<dbReference type="InterPro" id="IPR011876">
    <property type="entry name" value="IsopentenylPP_isomerase_typ1"/>
</dbReference>
<comment type="cofactor">
    <cofactor evidence="10">
        <name>Mn(2+)</name>
        <dbReference type="ChEBI" id="CHEBI:29035"/>
    </cofactor>
    <text evidence="10">Binds 1 Mn(2+) ion per subunit.</text>
</comment>
<dbReference type="EC" id="5.3.3.2" evidence="3 10"/>
<dbReference type="PROSITE" id="PS51462">
    <property type="entry name" value="NUDIX"/>
    <property type="match status" value="1"/>
</dbReference>
<dbReference type="GO" id="GO:0005737">
    <property type="term" value="C:cytoplasm"/>
    <property type="evidence" value="ECO:0007669"/>
    <property type="project" value="UniProtKB-SubCell"/>
</dbReference>
<evidence type="ECO:0000313" key="13">
    <source>
        <dbReference type="Proteomes" id="UP000035721"/>
    </source>
</evidence>
<comment type="function">
    <text evidence="10">Catalyzes the 1,3-allylic rearrangement of the homoallylic substrate isopentenyl (IPP) to its highly electrophilic allylic isomer, dimethylallyl diphosphate (DMAPP).</text>
</comment>
<evidence type="ECO:0000256" key="10">
    <source>
        <dbReference type="HAMAP-Rule" id="MF_00202"/>
    </source>
</evidence>
<name>A0A077M187_9MICO</name>
<dbReference type="EMBL" id="CAJB01000381">
    <property type="protein sequence ID" value="CCH79581.1"/>
    <property type="molecule type" value="Genomic_DNA"/>
</dbReference>
<accession>A0A077M187</accession>
<evidence type="ECO:0000256" key="2">
    <source>
        <dbReference type="ARBA" id="ARBA00007579"/>
    </source>
</evidence>
<gene>
    <name evidence="10 12" type="primary">idi</name>
    <name evidence="12" type="ORF">BN12_50008</name>
</gene>
<dbReference type="InterPro" id="IPR015797">
    <property type="entry name" value="NUDIX_hydrolase-like_dom_sf"/>
</dbReference>
<feature type="binding site" evidence="10">
    <location>
        <position position="124"/>
    </location>
    <ligand>
        <name>Mn(2+)</name>
        <dbReference type="ChEBI" id="CHEBI:29035"/>
    </ligand>
</feature>
<feature type="active site" evidence="10">
    <location>
        <position position="124"/>
    </location>
</feature>
<dbReference type="HAMAP" id="MF_00202">
    <property type="entry name" value="Idi"/>
    <property type="match status" value="1"/>
</dbReference>
<dbReference type="PANTHER" id="PTHR10885">
    <property type="entry name" value="ISOPENTENYL-DIPHOSPHATE DELTA-ISOMERASE"/>
    <property type="match status" value="1"/>
</dbReference>
<keyword evidence="5 10" id="KW-0479">Metal-binding</keyword>
<feature type="binding site" evidence="10">
    <location>
        <position position="40"/>
    </location>
    <ligand>
        <name>Mn(2+)</name>
        <dbReference type="ChEBI" id="CHEBI:29035"/>
    </ligand>
</feature>
<comment type="subcellular location">
    <subcellularLocation>
        <location evidence="10">Cytoplasm</location>
    </subcellularLocation>
</comment>
<protein>
    <recommendedName>
        <fullName evidence="3 10">Isopentenyl-diphosphate Delta-isomerase</fullName>
        <shortName evidence="10">IPP isomerase</shortName>
        <ecNumber evidence="3 10">5.3.3.2</ecNumber>
    </recommendedName>
    <alternativeName>
        <fullName evidence="10">IPP:DMAPP isomerase</fullName>
    </alternativeName>
    <alternativeName>
        <fullName evidence="10">Isopentenyl pyrophosphate isomerase</fullName>
    </alternativeName>
</protein>
<evidence type="ECO:0000256" key="5">
    <source>
        <dbReference type="ARBA" id="ARBA00022723"/>
    </source>
</evidence>
<evidence type="ECO:0000256" key="1">
    <source>
        <dbReference type="ARBA" id="ARBA00004826"/>
    </source>
</evidence>
<dbReference type="NCBIfam" id="NF002995">
    <property type="entry name" value="PRK03759.1"/>
    <property type="match status" value="1"/>
</dbReference>
<evidence type="ECO:0000313" key="12">
    <source>
        <dbReference type="EMBL" id="CCH79581.1"/>
    </source>
</evidence>
<keyword evidence="6 10" id="KW-0460">Magnesium</keyword>
<evidence type="ECO:0000256" key="6">
    <source>
        <dbReference type="ARBA" id="ARBA00022842"/>
    </source>
</evidence>
<dbReference type="GO" id="GO:0046872">
    <property type="term" value="F:metal ion binding"/>
    <property type="evidence" value="ECO:0007669"/>
    <property type="project" value="UniProtKB-KW"/>
</dbReference>
<evidence type="ECO:0000256" key="8">
    <source>
        <dbReference type="ARBA" id="ARBA00023229"/>
    </source>
</evidence>
<dbReference type="Proteomes" id="UP000035721">
    <property type="component" value="Unassembled WGS sequence"/>
</dbReference>
<reference evidence="12 13" key="1">
    <citation type="journal article" date="2013" name="ISME J.">
        <title>A metabolic model for members of the genus Tetrasphaera involved in enhanced biological phosphorus removal.</title>
        <authorList>
            <person name="Kristiansen R."/>
            <person name="Nguyen H.T.T."/>
            <person name="Saunders A.M."/>
            <person name="Nielsen J.L."/>
            <person name="Wimmer R."/>
            <person name="Le V.Q."/>
            <person name="McIlroy S.J."/>
            <person name="Petrovski S."/>
            <person name="Seviour R.J."/>
            <person name="Calteau A."/>
            <person name="Nielsen K.L."/>
            <person name="Nielsen P.H."/>
        </authorList>
    </citation>
    <scope>NUCLEOTIDE SEQUENCE [LARGE SCALE GENOMIC DNA]</scope>
    <source>
        <strain evidence="12 13">T1-X7</strain>
    </source>
</reference>
<comment type="catalytic activity">
    <reaction evidence="10">
        <text>isopentenyl diphosphate = dimethylallyl diphosphate</text>
        <dbReference type="Rhea" id="RHEA:23284"/>
        <dbReference type="ChEBI" id="CHEBI:57623"/>
        <dbReference type="ChEBI" id="CHEBI:128769"/>
        <dbReference type="EC" id="5.3.3.2"/>
    </reaction>
</comment>
<keyword evidence="4 10" id="KW-0963">Cytoplasm</keyword>
<dbReference type="GO" id="GO:0050992">
    <property type="term" value="P:dimethylallyl diphosphate biosynthetic process"/>
    <property type="evidence" value="ECO:0007669"/>
    <property type="project" value="UniProtKB-UniRule"/>
</dbReference>
<proteinExistence type="inferred from homology"/>
<organism evidence="12 13">
    <name type="scientific">Nostocoides japonicum T1-X7</name>
    <dbReference type="NCBI Taxonomy" id="1194083"/>
    <lineage>
        <taxon>Bacteria</taxon>
        <taxon>Bacillati</taxon>
        <taxon>Actinomycetota</taxon>
        <taxon>Actinomycetes</taxon>
        <taxon>Micrococcales</taxon>
        <taxon>Intrasporangiaceae</taxon>
        <taxon>Nostocoides</taxon>
    </lineage>
</organism>
<comment type="caution">
    <text evidence="12">The sequence shown here is derived from an EMBL/GenBank/DDBJ whole genome shotgun (WGS) entry which is preliminary data.</text>
</comment>
<keyword evidence="13" id="KW-1185">Reference proteome</keyword>
<dbReference type="NCBIfam" id="TIGR02150">
    <property type="entry name" value="IPP_isom_1"/>
    <property type="match status" value="1"/>
</dbReference>
<evidence type="ECO:0000256" key="4">
    <source>
        <dbReference type="ARBA" id="ARBA00022490"/>
    </source>
</evidence>
<evidence type="ECO:0000256" key="7">
    <source>
        <dbReference type="ARBA" id="ARBA00023211"/>
    </source>
</evidence>
<feature type="active site" evidence="10">
    <location>
        <position position="75"/>
    </location>
</feature>
<dbReference type="PANTHER" id="PTHR10885:SF0">
    <property type="entry name" value="ISOPENTENYL-DIPHOSPHATE DELTA-ISOMERASE"/>
    <property type="match status" value="1"/>
</dbReference>
<feature type="domain" description="Nudix hydrolase" evidence="11">
    <location>
        <begin position="38"/>
        <end position="172"/>
    </location>
</feature>
<dbReference type="AlphaFoldDB" id="A0A077M187"/>
<evidence type="ECO:0000259" key="11">
    <source>
        <dbReference type="PROSITE" id="PS51462"/>
    </source>
</evidence>
<feature type="binding site" evidence="10">
    <location>
        <position position="77"/>
    </location>
    <ligand>
        <name>Mn(2+)</name>
        <dbReference type="ChEBI" id="CHEBI:29035"/>
    </ligand>
</feature>
<dbReference type="UniPathway" id="UPA00059">
    <property type="reaction ID" value="UER00104"/>
</dbReference>
<dbReference type="Pfam" id="PF00293">
    <property type="entry name" value="NUDIX"/>
    <property type="match status" value="1"/>
</dbReference>
<dbReference type="GO" id="GO:0009240">
    <property type="term" value="P:isopentenyl diphosphate biosynthetic process"/>
    <property type="evidence" value="ECO:0007669"/>
    <property type="project" value="TreeGrafter"/>
</dbReference>
<dbReference type="InterPro" id="IPR056375">
    <property type="entry name" value="Idi_bact"/>
</dbReference>
<evidence type="ECO:0000256" key="3">
    <source>
        <dbReference type="ARBA" id="ARBA00012057"/>
    </source>
</evidence>
<keyword evidence="8 10" id="KW-0414">Isoprene biosynthesis</keyword>
<dbReference type="SUPFAM" id="SSF55811">
    <property type="entry name" value="Nudix"/>
    <property type="match status" value="1"/>
</dbReference>